<name>A0A974I4Q4_XENLA</name>
<organism evidence="1 2">
    <name type="scientific">Xenopus laevis</name>
    <name type="common">African clawed frog</name>
    <dbReference type="NCBI Taxonomy" id="8355"/>
    <lineage>
        <taxon>Eukaryota</taxon>
        <taxon>Metazoa</taxon>
        <taxon>Chordata</taxon>
        <taxon>Craniata</taxon>
        <taxon>Vertebrata</taxon>
        <taxon>Euteleostomi</taxon>
        <taxon>Amphibia</taxon>
        <taxon>Batrachia</taxon>
        <taxon>Anura</taxon>
        <taxon>Pipoidea</taxon>
        <taxon>Pipidae</taxon>
        <taxon>Xenopodinae</taxon>
        <taxon>Xenopus</taxon>
        <taxon>Xenopus</taxon>
    </lineage>
</organism>
<dbReference type="Proteomes" id="UP000694892">
    <property type="component" value="Chromosome 1L"/>
</dbReference>
<reference evidence="2" key="1">
    <citation type="journal article" date="2016" name="Nature">
        <title>Genome evolution in the allotetraploid frog Xenopus laevis.</title>
        <authorList>
            <person name="Session A.M."/>
            <person name="Uno Y."/>
            <person name="Kwon T."/>
            <person name="Chapman J.A."/>
            <person name="Toyoda A."/>
            <person name="Takahashi S."/>
            <person name="Fukui A."/>
            <person name="Hikosaka A."/>
            <person name="Suzuki A."/>
            <person name="Kondo M."/>
            <person name="van Heeringen S.J."/>
            <person name="Quigley I."/>
            <person name="Heinz S."/>
            <person name="Ogino H."/>
            <person name="Ochi H."/>
            <person name="Hellsten U."/>
            <person name="Lyons J.B."/>
            <person name="Simakov O."/>
            <person name="Putnam N."/>
            <person name="Stites J."/>
            <person name="Kuroki Y."/>
            <person name="Tanaka T."/>
            <person name="Michiue T."/>
            <person name="Watanabe M."/>
            <person name="Bogdanovic O."/>
            <person name="Lister R."/>
            <person name="Georgiou G."/>
            <person name="Paranjpe S.S."/>
            <person name="van Kruijsbergen I."/>
            <person name="Shu S."/>
            <person name="Carlson J."/>
            <person name="Kinoshita T."/>
            <person name="Ohta Y."/>
            <person name="Mawaribuchi S."/>
            <person name="Jenkins J."/>
            <person name="Grimwood J."/>
            <person name="Schmutz J."/>
            <person name="Mitros T."/>
            <person name="Mozaffari S.V."/>
            <person name="Suzuki Y."/>
            <person name="Haramoto Y."/>
            <person name="Yamamoto T.S."/>
            <person name="Takagi C."/>
            <person name="Heald R."/>
            <person name="Miller K."/>
            <person name="Haudenschild C."/>
            <person name="Kitzman J."/>
            <person name="Nakayama T."/>
            <person name="Izutsu Y."/>
            <person name="Robert J."/>
            <person name="Fortriede J."/>
            <person name="Burns K."/>
            <person name="Lotay V."/>
            <person name="Karimi K."/>
            <person name="Yasuoka Y."/>
            <person name="Dichmann D.S."/>
            <person name="Flajnik M.F."/>
            <person name="Houston D.W."/>
            <person name="Shendure J."/>
            <person name="DuPasquier L."/>
            <person name="Vize P.D."/>
            <person name="Zorn A.M."/>
            <person name="Ito M."/>
            <person name="Marcotte E.M."/>
            <person name="Wallingford J.B."/>
            <person name="Ito Y."/>
            <person name="Asashima M."/>
            <person name="Ueno N."/>
            <person name="Matsuda Y."/>
            <person name="Veenstra G.J."/>
            <person name="Fujiyama A."/>
            <person name="Harland R.M."/>
            <person name="Taira M."/>
            <person name="Rokhsar D.S."/>
        </authorList>
    </citation>
    <scope>NUCLEOTIDE SEQUENCE [LARGE SCALE GENOMIC DNA]</scope>
    <source>
        <strain evidence="2">J</strain>
    </source>
</reference>
<sequence length="76" mass="8691">MVDTYFFLVYTKNPWTVHIPRPNQTALMRQILTVQHSKGTTNCFTTLLFILLVECASPHPPSLLKGYCHGKSKRIS</sequence>
<dbReference type="EMBL" id="CM004466">
    <property type="protein sequence ID" value="OCU01194.1"/>
    <property type="molecule type" value="Genomic_DNA"/>
</dbReference>
<evidence type="ECO:0000313" key="2">
    <source>
        <dbReference type="Proteomes" id="UP000694892"/>
    </source>
</evidence>
<dbReference type="AlphaFoldDB" id="A0A974I4Q4"/>
<protein>
    <submittedName>
        <fullName evidence="1">Uncharacterized protein</fullName>
    </submittedName>
</protein>
<proteinExistence type="predicted"/>
<gene>
    <name evidence="1" type="ORF">XELAEV_18006982mg</name>
</gene>
<evidence type="ECO:0000313" key="1">
    <source>
        <dbReference type="EMBL" id="OCU01194.1"/>
    </source>
</evidence>
<accession>A0A974I4Q4</accession>